<dbReference type="GO" id="GO:0006383">
    <property type="term" value="P:transcription by RNA polymerase III"/>
    <property type="evidence" value="ECO:0007669"/>
    <property type="project" value="InterPro"/>
</dbReference>
<name>A0A095SX39_9FLAO</name>
<evidence type="ECO:0000313" key="4">
    <source>
        <dbReference type="Proteomes" id="UP000029554"/>
    </source>
</evidence>
<keyword evidence="2" id="KW-0732">Signal</keyword>
<dbReference type="AlphaFoldDB" id="A0A095SX39"/>
<dbReference type="RefSeq" id="WP_035124831.1">
    <property type="nucleotide sequence ID" value="NZ_JRHH01000002.1"/>
</dbReference>
<dbReference type="OrthoDB" id="9763354at2"/>
<gene>
    <name evidence="3" type="ORF">LG45_04655</name>
</gene>
<reference evidence="3 4" key="1">
    <citation type="submission" date="2014-09" db="EMBL/GenBank/DDBJ databases">
        <title>Whole Genome Shotgun of Flavobacterium aquatile LMG 4008.</title>
        <authorList>
            <person name="Gale A.N."/>
            <person name="Pipes S.E."/>
            <person name="Newman J.D."/>
        </authorList>
    </citation>
    <scope>NUCLEOTIDE SEQUENCE [LARGE SCALE GENOMIC DNA]</scope>
    <source>
        <strain evidence="3 4">LMG 4008</strain>
    </source>
</reference>
<dbReference type="GO" id="GO:0000127">
    <property type="term" value="C:transcription factor TFIIIC complex"/>
    <property type="evidence" value="ECO:0007669"/>
    <property type="project" value="TreeGrafter"/>
</dbReference>
<dbReference type="Pfam" id="PF13181">
    <property type="entry name" value="TPR_8"/>
    <property type="match status" value="2"/>
</dbReference>
<dbReference type="InterPro" id="IPR039340">
    <property type="entry name" value="Tfc4/TFIIIC-102/Sfc4"/>
</dbReference>
<dbReference type="Gene3D" id="1.25.40.10">
    <property type="entry name" value="Tetratricopeptide repeat domain"/>
    <property type="match status" value="2"/>
</dbReference>
<keyword evidence="1" id="KW-0802">TPR repeat</keyword>
<evidence type="ECO:0008006" key="5">
    <source>
        <dbReference type="Google" id="ProtNLM"/>
    </source>
</evidence>
<accession>A0A095SX39</accession>
<dbReference type="PROSITE" id="PS50005">
    <property type="entry name" value="TPR"/>
    <property type="match status" value="2"/>
</dbReference>
<dbReference type="EMBL" id="JRHH01000002">
    <property type="protein sequence ID" value="KGD68934.1"/>
    <property type="molecule type" value="Genomic_DNA"/>
</dbReference>
<sequence>MKKLFTFLFLTISLFVQSQNEQLAQNYFDRGEFEKAVISYEELLKNQPNNFNFFQKAVECYQQLQQFEKAEKALQERFNKYKQSNILVEIGYNYQLQKNQSEATKYYNQAIDKIKKNPADSFGIGFLFDKKGLTDYAILAYQTAMDLDPKINFNYQVALLYGQKGDTETMIEKLLNESFNNPQNMLIIIQNQLSRYMSEDATASFNDALRKALLVRIQKNQDIFWNEYLSWFYVQQKEYGKAFIQEKAIYKRDPESFSNIINLGQLAIEENDDEAATEILGFVLENTNDLDLQIQSHSYLMEMKIEKAQPKDYAAINQELDNLIKQFGVSPFTLSLLKLKAHFATFNLKDAETGKVILKNILEMPLNRQQIAEMKMELGDILLFEEKFNQALIYYSQIENESNNNPIGQEASLKTAKTSYYKADFKWAEHQLKVLKSASTQLIANDALDLYLLISDNTVEDSTQVALKKFSRADFLVFQDKKEDALVAFQQILKEHKGDAIEPVTLLRIGKIYEKKNEYNLALSNYQQIIDNHKECIYIDEALFFSAEIYNQMGDFEKAKPLYEQIILNKADSIYFVEAQKKYRKIRGDKDI</sequence>
<dbReference type="InterPro" id="IPR011990">
    <property type="entry name" value="TPR-like_helical_dom_sf"/>
</dbReference>
<comment type="caution">
    <text evidence="3">The sequence shown here is derived from an EMBL/GenBank/DDBJ whole genome shotgun (WGS) entry which is preliminary data.</text>
</comment>
<feature type="signal peptide" evidence="2">
    <location>
        <begin position="1"/>
        <end position="18"/>
    </location>
</feature>
<evidence type="ECO:0000313" key="3">
    <source>
        <dbReference type="EMBL" id="KGD68934.1"/>
    </source>
</evidence>
<organism evidence="3 4">
    <name type="scientific">Flavobacterium aquatile LMG 4008 = ATCC 11947</name>
    <dbReference type="NCBI Taxonomy" id="1453498"/>
    <lineage>
        <taxon>Bacteria</taxon>
        <taxon>Pseudomonadati</taxon>
        <taxon>Bacteroidota</taxon>
        <taxon>Flavobacteriia</taxon>
        <taxon>Flavobacteriales</taxon>
        <taxon>Flavobacteriaceae</taxon>
        <taxon>Flavobacterium</taxon>
    </lineage>
</organism>
<dbReference type="Proteomes" id="UP000029554">
    <property type="component" value="Unassembled WGS sequence"/>
</dbReference>
<proteinExistence type="predicted"/>
<protein>
    <recommendedName>
        <fullName evidence="5">Tetratricopeptide repeat protein</fullName>
    </recommendedName>
</protein>
<dbReference type="InterPro" id="IPR019734">
    <property type="entry name" value="TPR_rpt"/>
</dbReference>
<feature type="repeat" description="TPR" evidence="1">
    <location>
        <begin position="503"/>
        <end position="536"/>
    </location>
</feature>
<evidence type="ECO:0000256" key="2">
    <source>
        <dbReference type="SAM" id="SignalP"/>
    </source>
</evidence>
<keyword evidence="4" id="KW-1185">Reference proteome</keyword>
<dbReference type="PANTHER" id="PTHR23082">
    <property type="entry name" value="TRANSCRIPTION INITIATION FACTOR IIIC TFIIIC , POLYPEPTIDE 3-RELATED"/>
    <property type="match status" value="1"/>
</dbReference>
<dbReference type="eggNOG" id="COG0457">
    <property type="taxonomic scope" value="Bacteria"/>
</dbReference>
<dbReference type="STRING" id="1453498.LG45_04655"/>
<evidence type="ECO:0000256" key="1">
    <source>
        <dbReference type="PROSITE-ProRule" id="PRU00339"/>
    </source>
</evidence>
<feature type="repeat" description="TPR" evidence="1">
    <location>
        <begin position="17"/>
        <end position="50"/>
    </location>
</feature>
<feature type="chain" id="PRO_5001918083" description="Tetratricopeptide repeat protein" evidence="2">
    <location>
        <begin position="19"/>
        <end position="592"/>
    </location>
</feature>
<dbReference type="SUPFAM" id="SSF48452">
    <property type="entry name" value="TPR-like"/>
    <property type="match status" value="3"/>
</dbReference>
<dbReference type="SMART" id="SM00028">
    <property type="entry name" value="TPR"/>
    <property type="match status" value="7"/>
</dbReference>
<dbReference type="PANTHER" id="PTHR23082:SF0">
    <property type="entry name" value="GENERAL TRANSCRIPTION FACTOR 3C POLYPEPTIDE 3"/>
    <property type="match status" value="1"/>
</dbReference>
<dbReference type="Pfam" id="PF13174">
    <property type="entry name" value="TPR_6"/>
    <property type="match status" value="1"/>
</dbReference>